<evidence type="ECO:0000313" key="4">
    <source>
        <dbReference type="EMBL" id="MBC3215891.1"/>
    </source>
</evidence>
<dbReference type="PANTHER" id="PTHR43602:SF1">
    <property type="entry name" value="ENOYL-COA HYDRATASE DOMAIN-CONTAINING PROTEIN 3, MITOCHONDRIAL"/>
    <property type="match status" value="1"/>
</dbReference>
<dbReference type="GO" id="GO:0016836">
    <property type="term" value="F:hydro-lyase activity"/>
    <property type="evidence" value="ECO:0007669"/>
    <property type="project" value="TreeGrafter"/>
</dbReference>
<dbReference type="InterPro" id="IPR029045">
    <property type="entry name" value="ClpP/crotonase-like_dom_sf"/>
</dbReference>
<evidence type="ECO:0000256" key="2">
    <source>
        <dbReference type="ARBA" id="ARBA00022946"/>
    </source>
</evidence>
<reference evidence="4" key="1">
    <citation type="submission" date="2020-08" db="EMBL/GenBank/DDBJ databases">
        <title>Food and environmental bacterial isolates.</title>
        <authorList>
            <person name="Richter L."/>
            <person name="Du Plessis E.M."/>
            <person name="Duvenage S."/>
            <person name="Allam M."/>
            <person name="Korsten L."/>
        </authorList>
    </citation>
    <scope>NUCLEOTIDE SEQUENCE</scope>
    <source>
        <strain evidence="4">UPMP2127</strain>
    </source>
</reference>
<dbReference type="PANTHER" id="PTHR43602">
    <property type="match status" value="1"/>
</dbReference>
<sequence>MHEFITVPIKFNPDLLRQFATSFGEALNNQQVDVIVLTGRDNYFCMGMDLDYIATDYDPCFVAQFCNTLKMMKSSSKPVLAKVEGGVIAGGLALLSTVDFIIADETASFCLPESAFGLTPAIAIACLLERIKPHHIKYLAWTSVAISAKQALEWGVVDKVSSEASLDQDILLMSHLFSRTPANVIRESRQLLSKYSSFEDVINQGGQLLQDKLKDIQMIEKISGYLENIRLFNDEYARD</sequence>
<dbReference type="Proteomes" id="UP000659084">
    <property type="component" value="Unassembled WGS sequence"/>
</dbReference>
<evidence type="ECO:0000256" key="1">
    <source>
        <dbReference type="ARBA" id="ARBA00022832"/>
    </source>
</evidence>
<organism evidence="4 5">
    <name type="scientific">Serratia fonticola</name>
    <dbReference type="NCBI Taxonomy" id="47917"/>
    <lineage>
        <taxon>Bacteria</taxon>
        <taxon>Pseudomonadati</taxon>
        <taxon>Pseudomonadota</taxon>
        <taxon>Gammaproteobacteria</taxon>
        <taxon>Enterobacterales</taxon>
        <taxon>Yersiniaceae</taxon>
        <taxon>Serratia</taxon>
    </lineage>
</organism>
<keyword evidence="3" id="KW-0443">Lipid metabolism</keyword>
<proteinExistence type="predicted"/>
<comment type="caution">
    <text evidence="4">The sequence shown here is derived from an EMBL/GenBank/DDBJ whole genome shotgun (WGS) entry which is preliminary data.</text>
</comment>
<dbReference type="Gene3D" id="3.90.226.10">
    <property type="entry name" value="2-enoyl-CoA Hydratase, Chain A, domain 1"/>
    <property type="match status" value="1"/>
</dbReference>
<dbReference type="GO" id="GO:0006631">
    <property type="term" value="P:fatty acid metabolic process"/>
    <property type="evidence" value="ECO:0007669"/>
    <property type="project" value="UniProtKB-KW"/>
</dbReference>
<name>A0AAW3WZH8_SERFO</name>
<accession>A0AAW3WZH8</accession>
<dbReference type="RefSeq" id="WP_179254023.1">
    <property type="nucleotide sequence ID" value="NZ_JACBIV010000059.1"/>
</dbReference>
<dbReference type="InterPro" id="IPR001753">
    <property type="entry name" value="Enoyl-CoA_hydra/iso"/>
</dbReference>
<dbReference type="SUPFAM" id="SSF52096">
    <property type="entry name" value="ClpP/crotonase"/>
    <property type="match status" value="1"/>
</dbReference>
<evidence type="ECO:0000313" key="5">
    <source>
        <dbReference type="Proteomes" id="UP000659084"/>
    </source>
</evidence>
<gene>
    <name evidence="4" type="ORF">H8J20_27625</name>
</gene>
<protein>
    <submittedName>
        <fullName evidence="4">Enoyl-CoA hydratase/isomerase family protein</fullName>
    </submittedName>
</protein>
<keyword evidence="2" id="KW-0809">Transit peptide</keyword>
<keyword evidence="1" id="KW-0276">Fatty acid metabolism</keyword>
<evidence type="ECO:0000256" key="3">
    <source>
        <dbReference type="ARBA" id="ARBA00023098"/>
    </source>
</evidence>
<dbReference type="AlphaFoldDB" id="A0AAW3WZH8"/>
<dbReference type="InterPro" id="IPR052377">
    <property type="entry name" value="Mitochondrial_ECH-domain"/>
</dbReference>
<dbReference type="CDD" id="cd06558">
    <property type="entry name" value="crotonase-like"/>
    <property type="match status" value="1"/>
</dbReference>
<dbReference type="Pfam" id="PF00378">
    <property type="entry name" value="ECH_1"/>
    <property type="match status" value="1"/>
</dbReference>
<dbReference type="EMBL" id="JACNYO010000068">
    <property type="protein sequence ID" value="MBC3215891.1"/>
    <property type="molecule type" value="Genomic_DNA"/>
</dbReference>